<dbReference type="EMBL" id="JAIQCV010000005">
    <property type="protein sequence ID" value="KAH1098704.1"/>
    <property type="molecule type" value="Genomic_DNA"/>
</dbReference>
<dbReference type="AlphaFoldDB" id="A0A9D4AAI7"/>
<evidence type="ECO:0000256" key="1">
    <source>
        <dbReference type="SAM" id="MobiDB-lite"/>
    </source>
</evidence>
<dbReference type="OrthoDB" id="982976at2759"/>
<protein>
    <submittedName>
        <fullName evidence="2">Uncharacterized protein</fullName>
    </submittedName>
</protein>
<dbReference type="Proteomes" id="UP000828251">
    <property type="component" value="Unassembled WGS sequence"/>
</dbReference>
<organism evidence="2 3">
    <name type="scientific">Gossypium stocksii</name>
    <dbReference type="NCBI Taxonomy" id="47602"/>
    <lineage>
        <taxon>Eukaryota</taxon>
        <taxon>Viridiplantae</taxon>
        <taxon>Streptophyta</taxon>
        <taxon>Embryophyta</taxon>
        <taxon>Tracheophyta</taxon>
        <taxon>Spermatophyta</taxon>
        <taxon>Magnoliopsida</taxon>
        <taxon>eudicotyledons</taxon>
        <taxon>Gunneridae</taxon>
        <taxon>Pentapetalae</taxon>
        <taxon>rosids</taxon>
        <taxon>malvids</taxon>
        <taxon>Malvales</taxon>
        <taxon>Malvaceae</taxon>
        <taxon>Malvoideae</taxon>
        <taxon>Gossypium</taxon>
    </lineage>
</organism>
<keyword evidence="3" id="KW-1185">Reference proteome</keyword>
<reference evidence="2 3" key="1">
    <citation type="journal article" date="2021" name="Plant Biotechnol. J.">
        <title>Multi-omics assisted identification of the key and species-specific regulatory components of drought-tolerant mechanisms in Gossypium stocksii.</title>
        <authorList>
            <person name="Yu D."/>
            <person name="Ke L."/>
            <person name="Zhang D."/>
            <person name="Wu Y."/>
            <person name="Sun Y."/>
            <person name="Mei J."/>
            <person name="Sun J."/>
            <person name="Sun Y."/>
        </authorList>
    </citation>
    <scope>NUCLEOTIDE SEQUENCE [LARGE SCALE GENOMIC DNA]</scope>
    <source>
        <strain evidence="3">cv. E1</strain>
        <tissue evidence="2">Leaf</tissue>
    </source>
</reference>
<proteinExistence type="predicted"/>
<accession>A0A9D4AAI7</accession>
<feature type="region of interest" description="Disordered" evidence="1">
    <location>
        <begin position="1"/>
        <end position="47"/>
    </location>
</feature>
<name>A0A9D4AAI7_9ROSI</name>
<feature type="compositionally biased region" description="Basic residues" evidence="1">
    <location>
        <begin position="38"/>
        <end position="47"/>
    </location>
</feature>
<evidence type="ECO:0000313" key="2">
    <source>
        <dbReference type="EMBL" id="KAH1098704.1"/>
    </source>
</evidence>
<dbReference type="PANTHER" id="PTHR35021">
    <property type="match status" value="1"/>
</dbReference>
<comment type="caution">
    <text evidence="2">The sequence shown here is derived from an EMBL/GenBank/DDBJ whole genome shotgun (WGS) entry which is preliminary data.</text>
</comment>
<evidence type="ECO:0000313" key="3">
    <source>
        <dbReference type="Proteomes" id="UP000828251"/>
    </source>
</evidence>
<gene>
    <name evidence="2" type="ORF">J1N35_015625</name>
</gene>
<feature type="compositionally biased region" description="Polar residues" evidence="1">
    <location>
        <begin position="27"/>
        <end position="37"/>
    </location>
</feature>
<sequence length="150" mass="17416">MSSGRKKNKELASENFPEEKRRRHQGTSDTGEASTSKKQPKPKRTEKHLKELIERKSVAEIVKVFRDQINRRMKNDKMADMEAVILVVKMMMAKNASHYLPEVLGALKQVNTQWPVRSDIDALKQKLQEIESSYKNKVLTMMGRSRDYLI</sequence>
<dbReference type="PANTHER" id="PTHR35021:SF8">
    <property type="entry name" value="FIBER PROTEIN FB17"/>
    <property type="match status" value="1"/>
</dbReference>
<feature type="compositionally biased region" description="Basic and acidic residues" evidence="1">
    <location>
        <begin position="9"/>
        <end position="20"/>
    </location>
</feature>